<feature type="signal peptide" evidence="1">
    <location>
        <begin position="1"/>
        <end position="23"/>
    </location>
</feature>
<reference evidence="2" key="1">
    <citation type="journal article" date="2023" name="Mol. Ecol. Resour.">
        <title>Chromosome-level genome assembly of a triploid poplar Populus alba 'Berolinensis'.</title>
        <authorList>
            <person name="Chen S."/>
            <person name="Yu Y."/>
            <person name="Wang X."/>
            <person name="Wang S."/>
            <person name="Zhang T."/>
            <person name="Zhou Y."/>
            <person name="He R."/>
            <person name="Meng N."/>
            <person name="Wang Y."/>
            <person name="Liu W."/>
            <person name="Liu Z."/>
            <person name="Liu J."/>
            <person name="Guo Q."/>
            <person name="Huang H."/>
            <person name="Sederoff R.R."/>
            <person name="Wang G."/>
            <person name="Qu G."/>
            <person name="Chen S."/>
        </authorList>
    </citation>
    <scope>NUCLEOTIDE SEQUENCE</scope>
    <source>
        <strain evidence="2">SC-2020</strain>
    </source>
</reference>
<dbReference type="Proteomes" id="UP001164929">
    <property type="component" value="Chromosome 14"/>
</dbReference>
<keyword evidence="3" id="KW-1185">Reference proteome</keyword>
<feature type="chain" id="PRO_5041959765" description="Secreted protein" evidence="1">
    <location>
        <begin position="24"/>
        <end position="97"/>
    </location>
</feature>
<keyword evidence="1" id="KW-0732">Signal</keyword>
<evidence type="ECO:0000256" key="1">
    <source>
        <dbReference type="SAM" id="SignalP"/>
    </source>
</evidence>
<protein>
    <recommendedName>
        <fullName evidence="4">Secreted protein</fullName>
    </recommendedName>
</protein>
<evidence type="ECO:0000313" key="3">
    <source>
        <dbReference type="Proteomes" id="UP001164929"/>
    </source>
</evidence>
<accession>A0AAD6LSP6</accession>
<name>A0AAD6LSP6_9ROSI</name>
<proteinExistence type="predicted"/>
<organism evidence="2 3">
    <name type="scientific">Populus alba x Populus x berolinensis</name>
    <dbReference type="NCBI Taxonomy" id="444605"/>
    <lineage>
        <taxon>Eukaryota</taxon>
        <taxon>Viridiplantae</taxon>
        <taxon>Streptophyta</taxon>
        <taxon>Embryophyta</taxon>
        <taxon>Tracheophyta</taxon>
        <taxon>Spermatophyta</taxon>
        <taxon>Magnoliopsida</taxon>
        <taxon>eudicotyledons</taxon>
        <taxon>Gunneridae</taxon>
        <taxon>Pentapetalae</taxon>
        <taxon>rosids</taxon>
        <taxon>fabids</taxon>
        <taxon>Malpighiales</taxon>
        <taxon>Salicaceae</taxon>
        <taxon>Saliceae</taxon>
        <taxon>Populus</taxon>
    </lineage>
</organism>
<sequence length="97" mass="10723">MSYATRCVGFLFLVRALIAKVSREDRYPSDHLSGRTSSSCYSEYMLIYCASLSLFSSSTEHRQASPHGRNEVLQHVFVIESPPPPLLKLGGGMVAVD</sequence>
<evidence type="ECO:0008006" key="4">
    <source>
        <dbReference type="Google" id="ProtNLM"/>
    </source>
</evidence>
<gene>
    <name evidence="2" type="ORF">NC653_033040</name>
</gene>
<dbReference type="EMBL" id="JAQIZT010000014">
    <property type="protein sequence ID" value="KAJ6972615.1"/>
    <property type="molecule type" value="Genomic_DNA"/>
</dbReference>
<evidence type="ECO:0000313" key="2">
    <source>
        <dbReference type="EMBL" id="KAJ6972615.1"/>
    </source>
</evidence>
<comment type="caution">
    <text evidence="2">The sequence shown here is derived from an EMBL/GenBank/DDBJ whole genome shotgun (WGS) entry which is preliminary data.</text>
</comment>
<dbReference type="AlphaFoldDB" id="A0AAD6LSP6"/>